<organism evidence="1 2">
    <name type="scientific">Zalerion maritima</name>
    <dbReference type="NCBI Taxonomy" id="339359"/>
    <lineage>
        <taxon>Eukaryota</taxon>
        <taxon>Fungi</taxon>
        <taxon>Dikarya</taxon>
        <taxon>Ascomycota</taxon>
        <taxon>Pezizomycotina</taxon>
        <taxon>Sordariomycetes</taxon>
        <taxon>Lulworthiomycetidae</taxon>
        <taxon>Lulworthiales</taxon>
        <taxon>Lulworthiaceae</taxon>
        <taxon>Zalerion</taxon>
    </lineage>
</organism>
<evidence type="ECO:0000313" key="1">
    <source>
        <dbReference type="EMBL" id="KAJ2891597.1"/>
    </source>
</evidence>
<reference evidence="1" key="1">
    <citation type="submission" date="2022-07" db="EMBL/GenBank/DDBJ databases">
        <title>Draft genome sequence of Zalerion maritima ATCC 34329, a (micro)plastics degrading marine fungus.</title>
        <authorList>
            <person name="Paco A."/>
            <person name="Goncalves M.F.M."/>
            <person name="Rocha-Santos T.A.P."/>
            <person name="Alves A."/>
        </authorList>
    </citation>
    <scope>NUCLEOTIDE SEQUENCE</scope>
    <source>
        <strain evidence="1">ATCC 34329</strain>
    </source>
</reference>
<dbReference type="AlphaFoldDB" id="A0AAD5RF89"/>
<evidence type="ECO:0000313" key="2">
    <source>
        <dbReference type="Proteomes" id="UP001201980"/>
    </source>
</evidence>
<accession>A0AAD5RF89</accession>
<keyword evidence="2" id="KW-1185">Reference proteome</keyword>
<name>A0AAD5RF89_9PEZI</name>
<sequence>MVATPTPVIPGLNAPLTQEFLLRVGPGYNKLDECPKNSVPSMAHVAALGGITREYGLEKLFGTHLIHRHTAVPNGCVPVGEGLPGVAGGIRVMAREVTSMKPLGQFRGHIFQVNEEGVLAPYEFRKGPSIDASSVDLEFYAKFTNYIMRHALENSLGLQFRCSKEKMVEFDCMEGGTVMIPKDSAIIGKIIQTSGWFSDSDDPEDGEQHTETTTGNHKVFFKMGATIDELVAQGVMKS</sequence>
<proteinExistence type="predicted"/>
<dbReference type="EMBL" id="JAKWBI020001043">
    <property type="protein sequence ID" value="KAJ2891597.1"/>
    <property type="molecule type" value="Genomic_DNA"/>
</dbReference>
<gene>
    <name evidence="1" type="ORF">MKZ38_000184</name>
</gene>
<protein>
    <submittedName>
        <fullName evidence="1">Uncharacterized protein</fullName>
    </submittedName>
</protein>
<comment type="caution">
    <text evidence="1">The sequence shown here is derived from an EMBL/GenBank/DDBJ whole genome shotgun (WGS) entry which is preliminary data.</text>
</comment>
<dbReference type="Proteomes" id="UP001201980">
    <property type="component" value="Unassembled WGS sequence"/>
</dbReference>